<evidence type="ECO:0000313" key="5">
    <source>
        <dbReference type="EMBL" id="CAG9931750.1"/>
    </source>
</evidence>
<proteinExistence type="predicted"/>
<keyword evidence="2" id="KW-0238">DNA-binding</keyword>
<dbReference type="Proteomes" id="UP000839052">
    <property type="component" value="Chromosome"/>
</dbReference>
<evidence type="ECO:0000256" key="2">
    <source>
        <dbReference type="ARBA" id="ARBA00023125"/>
    </source>
</evidence>
<reference evidence="5 6" key="1">
    <citation type="submission" date="2021-10" db="EMBL/GenBank/DDBJ databases">
        <authorList>
            <person name="Koch H."/>
        </authorList>
    </citation>
    <scope>NUCLEOTIDE SEQUENCE [LARGE SCALE GENOMIC DNA]</scope>
    <source>
        <strain evidence="5">6680</strain>
    </source>
</reference>
<dbReference type="PANTHER" id="PTHR35528">
    <property type="entry name" value="BLL1675 PROTEIN"/>
    <property type="match status" value="1"/>
</dbReference>
<evidence type="ECO:0000313" key="6">
    <source>
        <dbReference type="Proteomes" id="UP000839052"/>
    </source>
</evidence>
<accession>A0ABM8YWG3</accession>
<dbReference type="InterPro" id="IPR052183">
    <property type="entry name" value="IS_Transposase"/>
</dbReference>
<evidence type="ECO:0000256" key="1">
    <source>
        <dbReference type="ARBA" id="ARBA00022578"/>
    </source>
</evidence>
<organism evidence="5 6">
    <name type="scientific">Candidatus Nitrotoga arctica</name>
    <dbReference type="NCBI Taxonomy" id="453162"/>
    <lineage>
        <taxon>Bacteria</taxon>
        <taxon>Pseudomonadati</taxon>
        <taxon>Pseudomonadota</taxon>
        <taxon>Betaproteobacteria</taxon>
        <taxon>Nitrosomonadales</taxon>
        <taxon>Gallionellaceae</taxon>
        <taxon>Candidatus Nitrotoga</taxon>
    </lineage>
</organism>
<name>A0ABM8YWG3_9PROT</name>
<dbReference type="PANTHER" id="PTHR35528:SF3">
    <property type="entry name" value="BLL1675 PROTEIN"/>
    <property type="match status" value="1"/>
</dbReference>
<dbReference type="NCBIfam" id="NF033587">
    <property type="entry name" value="transpos_IS6"/>
    <property type="match status" value="1"/>
</dbReference>
<protein>
    <recommendedName>
        <fullName evidence="4">DDE domain-containing protein</fullName>
    </recommendedName>
</protein>
<evidence type="ECO:0000256" key="3">
    <source>
        <dbReference type="ARBA" id="ARBA00023172"/>
    </source>
</evidence>
<evidence type="ECO:0000259" key="4">
    <source>
        <dbReference type="Pfam" id="PF13610"/>
    </source>
</evidence>
<keyword evidence="3" id="KW-0233">DNA recombination</keyword>
<sequence length="118" mass="13416">MDETYIKVSGQWTYLYRAVVDKEGSTIDFLLLAKRDNVAATSFFENVMSENGDPEKVTVDKSGPNKTAIDGINKDRDIPIEVRQIKYLNNIVEQDHRAIKRITKSMLGFKSFPCVGRD</sequence>
<keyword evidence="6" id="KW-1185">Reference proteome</keyword>
<dbReference type="InterPro" id="IPR047930">
    <property type="entry name" value="Transpos_IS6"/>
</dbReference>
<dbReference type="EMBL" id="OU912926">
    <property type="protein sequence ID" value="CAG9931750.1"/>
    <property type="molecule type" value="Genomic_DNA"/>
</dbReference>
<feature type="domain" description="DDE" evidence="4">
    <location>
        <begin position="1"/>
        <end position="112"/>
    </location>
</feature>
<dbReference type="InterPro" id="IPR032874">
    <property type="entry name" value="DDE_dom"/>
</dbReference>
<gene>
    <name evidence="5" type="ORF">NTG6680_0497</name>
</gene>
<dbReference type="Pfam" id="PF13610">
    <property type="entry name" value="DDE_Tnp_IS240"/>
    <property type="match status" value="1"/>
</dbReference>
<keyword evidence="1" id="KW-0815">Transposition</keyword>